<gene>
    <name evidence="10" type="ORF">FOL47_006908</name>
</gene>
<organism evidence="10 11">
    <name type="scientific">Perkinsus chesapeaki</name>
    <name type="common">Clam parasite</name>
    <name type="synonym">Perkinsus andrewsi</name>
    <dbReference type="NCBI Taxonomy" id="330153"/>
    <lineage>
        <taxon>Eukaryota</taxon>
        <taxon>Sar</taxon>
        <taxon>Alveolata</taxon>
        <taxon>Perkinsozoa</taxon>
        <taxon>Perkinsea</taxon>
        <taxon>Perkinsida</taxon>
        <taxon>Perkinsidae</taxon>
        <taxon>Perkinsus</taxon>
    </lineage>
</organism>
<dbReference type="InterPro" id="IPR004937">
    <property type="entry name" value="Urea_transporter"/>
</dbReference>
<feature type="compositionally biased region" description="Polar residues" evidence="8">
    <location>
        <begin position="428"/>
        <end position="449"/>
    </location>
</feature>
<feature type="transmembrane region" description="Helical" evidence="9">
    <location>
        <begin position="357"/>
        <end position="379"/>
    </location>
</feature>
<keyword evidence="5 9" id="KW-1133">Transmembrane helix</keyword>
<dbReference type="Gene3D" id="1.10.3430.10">
    <property type="entry name" value="Ammonium transporter AmtB like domains"/>
    <property type="match status" value="1"/>
</dbReference>
<dbReference type="InterPro" id="IPR029020">
    <property type="entry name" value="Ammonium/urea_transptr"/>
</dbReference>
<accession>A0A7J6LNQ5</accession>
<dbReference type="Pfam" id="PF03253">
    <property type="entry name" value="UT"/>
    <property type="match status" value="1"/>
</dbReference>
<protein>
    <recommendedName>
        <fullName evidence="12">Urea transporter</fullName>
    </recommendedName>
</protein>
<keyword evidence="3" id="KW-1003">Cell membrane</keyword>
<dbReference type="AlphaFoldDB" id="A0A7J6LNQ5"/>
<evidence type="ECO:0000256" key="7">
    <source>
        <dbReference type="ARBA" id="ARBA00033993"/>
    </source>
</evidence>
<comment type="subcellular location">
    <subcellularLocation>
        <location evidence="1">Cell membrane</location>
        <topology evidence="1">Multi-pass membrane protein</topology>
    </subcellularLocation>
</comment>
<feature type="transmembrane region" description="Helical" evidence="9">
    <location>
        <begin position="331"/>
        <end position="351"/>
    </location>
</feature>
<feature type="region of interest" description="Disordered" evidence="8">
    <location>
        <begin position="426"/>
        <end position="504"/>
    </location>
</feature>
<dbReference type="Proteomes" id="UP000591131">
    <property type="component" value="Unassembled WGS sequence"/>
</dbReference>
<sequence length="643" mass="69476">MVVTTSGYDDGSTTTTIDIRIKSNWAERWVEKVDSSKWLAIFFCEAETIKPAIPNKENSRGWKGFWKEFVWFISSVIRGMAQLTWNDNIWTGLGILAGACVGNWCVGICAFIACCYTTGFPLLFGPPELKPLVGSGIYGLNGTLLGMAMACFDLRASQARTFDEVMISCCRLFLPLSFMSVFCAVVTQWLNSKWTAKTGIPGCSWPYNISMWTWMACATLTTNFQTIYTGNPPSAPQYGQITAEWFFRSWMTGISQMMFSLNMGSGFCLLVGAFIGSPSSCFFTIWGSLIGVVTGVLLGMPFNSIIGLGVIGFNPIIYATGMGGQFVAPSLVGFIWMTFGCVLCGILAQLATNLAVLPWGGGSYSVPFTVMTTFMFGLFQEDLVARVPLMPARLWKNIERVWSAKSRASQACMILCKILKAGVKGKSSKTGADYSTGTTVPSTESSYCSSEELHKGVSTTTLQSNSSTVRTASSGEQRPAALGEEATADQGSSNNRNNLRRRSSVGAYLAEEGRMTELRAMGESTTVKISEVIGAAIWVGEGGLRFLIGIGSVSFRKIPVGFFPSDILSLMITAGDIGSQSGLTEEDGPSSGWRKAIVDTALRTHGSRLAKFLDEHLPSDDISLKDAAKEIATTTVAVKKIGN</sequence>
<dbReference type="PANTHER" id="PTHR10464:SF4">
    <property type="entry name" value="UREA TRANSPORTER"/>
    <property type="match status" value="1"/>
</dbReference>
<evidence type="ECO:0000256" key="5">
    <source>
        <dbReference type="ARBA" id="ARBA00022989"/>
    </source>
</evidence>
<comment type="caution">
    <text evidence="10">The sequence shown here is derived from an EMBL/GenBank/DDBJ whole genome shotgun (WGS) entry which is preliminary data.</text>
</comment>
<evidence type="ECO:0000256" key="2">
    <source>
        <dbReference type="ARBA" id="ARBA00005914"/>
    </source>
</evidence>
<feature type="transmembrane region" description="Helical" evidence="9">
    <location>
        <begin position="172"/>
        <end position="190"/>
    </location>
</feature>
<evidence type="ECO:0000256" key="9">
    <source>
        <dbReference type="SAM" id="Phobius"/>
    </source>
</evidence>
<evidence type="ECO:0000256" key="3">
    <source>
        <dbReference type="ARBA" id="ARBA00022475"/>
    </source>
</evidence>
<proteinExistence type="inferred from homology"/>
<dbReference type="OrthoDB" id="439946at2759"/>
<keyword evidence="6 9" id="KW-0472">Membrane</keyword>
<dbReference type="GO" id="GO:0015204">
    <property type="term" value="F:urea transmembrane transporter activity"/>
    <property type="evidence" value="ECO:0007669"/>
    <property type="project" value="InterPro"/>
</dbReference>
<evidence type="ECO:0000256" key="1">
    <source>
        <dbReference type="ARBA" id="ARBA00004651"/>
    </source>
</evidence>
<dbReference type="GO" id="GO:0005886">
    <property type="term" value="C:plasma membrane"/>
    <property type="evidence" value="ECO:0007669"/>
    <property type="project" value="UniProtKB-SubCell"/>
</dbReference>
<reference evidence="10 11" key="1">
    <citation type="submission" date="2020-04" db="EMBL/GenBank/DDBJ databases">
        <title>Perkinsus chesapeaki whole genome sequence.</title>
        <authorList>
            <person name="Bogema D.R."/>
        </authorList>
    </citation>
    <scope>NUCLEOTIDE SEQUENCE [LARGE SCALE GENOMIC DNA]</scope>
    <source>
        <strain evidence="10">ATCC PRA-425</strain>
    </source>
</reference>
<feature type="transmembrane region" description="Helical" evidence="9">
    <location>
        <begin position="254"/>
        <end position="275"/>
    </location>
</feature>
<dbReference type="EMBL" id="JAAPAO010000396">
    <property type="protein sequence ID" value="KAF4660928.1"/>
    <property type="molecule type" value="Genomic_DNA"/>
</dbReference>
<evidence type="ECO:0000313" key="11">
    <source>
        <dbReference type="Proteomes" id="UP000591131"/>
    </source>
</evidence>
<keyword evidence="4 9" id="KW-0812">Transmembrane</keyword>
<feature type="transmembrane region" description="Helical" evidence="9">
    <location>
        <begin position="132"/>
        <end position="152"/>
    </location>
</feature>
<feature type="transmembrane region" description="Helical" evidence="9">
    <location>
        <begin position="93"/>
        <end position="120"/>
    </location>
</feature>
<keyword evidence="11" id="KW-1185">Reference proteome</keyword>
<feature type="compositionally biased region" description="Polar residues" evidence="8">
    <location>
        <begin position="457"/>
        <end position="476"/>
    </location>
</feature>
<evidence type="ECO:0008006" key="12">
    <source>
        <dbReference type="Google" id="ProtNLM"/>
    </source>
</evidence>
<comment type="catalytic activity">
    <reaction evidence="7">
        <text>urea(in) = urea(out)</text>
        <dbReference type="Rhea" id="RHEA:32799"/>
        <dbReference type="ChEBI" id="CHEBI:16199"/>
    </reaction>
</comment>
<evidence type="ECO:0000256" key="8">
    <source>
        <dbReference type="SAM" id="MobiDB-lite"/>
    </source>
</evidence>
<evidence type="ECO:0000256" key="4">
    <source>
        <dbReference type="ARBA" id="ARBA00022692"/>
    </source>
</evidence>
<evidence type="ECO:0000313" key="10">
    <source>
        <dbReference type="EMBL" id="KAF4660928.1"/>
    </source>
</evidence>
<name>A0A7J6LNQ5_PERCH</name>
<comment type="similarity">
    <text evidence="2">Belongs to the urea transporter family.</text>
</comment>
<evidence type="ECO:0000256" key="6">
    <source>
        <dbReference type="ARBA" id="ARBA00023136"/>
    </source>
</evidence>
<dbReference type="PANTHER" id="PTHR10464">
    <property type="entry name" value="UREA TRANSPORTER"/>
    <property type="match status" value="1"/>
</dbReference>